<evidence type="ECO:0000313" key="1">
    <source>
        <dbReference type="EMBL" id="KAL1502875.1"/>
    </source>
</evidence>
<keyword evidence="2" id="KW-1185">Reference proteome</keyword>
<gene>
    <name evidence="1" type="ORF">ABEB36_007953</name>
</gene>
<organism evidence="1 2">
    <name type="scientific">Hypothenemus hampei</name>
    <name type="common">Coffee berry borer</name>
    <dbReference type="NCBI Taxonomy" id="57062"/>
    <lineage>
        <taxon>Eukaryota</taxon>
        <taxon>Metazoa</taxon>
        <taxon>Ecdysozoa</taxon>
        <taxon>Arthropoda</taxon>
        <taxon>Hexapoda</taxon>
        <taxon>Insecta</taxon>
        <taxon>Pterygota</taxon>
        <taxon>Neoptera</taxon>
        <taxon>Endopterygota</taxon>
        <taxon>Coleoptera</taxon>
        <taxon>Polyphaga</taxon>
        <taxon>Cucujiformia</taxon>
        <taxon>Curculionidae</taxon>
        <taxon>Scolytinae</taxon>
        <taxon>Hypothenemus</taxon>
    </lineage>
</organism>
<dbReference type="EMBL" id="JBDJPC010000005">
    <property type="protein sequence ID" value="KAL1502875.1"/>
    <property type="molecule type" value="Genomic_DNA"/>
</dbReference>
<reference evidence="1 2" key="1">
    <citation type="submission" date="2024-05" db="EMBL/GenBank/DDBJ databases">
        <title>Genetic variation in Jamaican populations of the coffee berry borer (Hypothenemus hampei).</title>
        <authorList>
            <person name="Errbii M."/>
            <person name="Myrie A."/>
        </authorList>
    </citation>
    <scope>NUCLEOTIDE SEQUENCE [LARGE SCALE GENOMIC DNA]</scope>
    <source>
        <strain evidence="1">JA-Hopewell-2020-01-JO</strain>
        <tissue evidence="1">Whole body</tissue>
    </source>
</reference>
<dbReference type="Proteomes" id="UP001566132">
    <property type="component" value="Unassembled WGS sequence"/>
</dbReference>
<comment type="caution">
    <text evidence="1">The sequence shown here is derived from an EMBL/GenBank/DDBJ whole genome shotgun (WGS) entry which is preliminary data.</text>
</comment>
<proteinExistence type="predicted"/>
<dbReference type="AlphaFoldDB" id="A0ABD1EVP3"/>
<name>A0ABD1EVP3_HYPHA</name>
<evidence type="ECO:0000313" key="2">
    <source>
        <dbReference type="Proteomes" id="UP001566132"/>
    </source>
</evidence>
<sequence length="116" mass="13342">MEIYESEEKEMEDLNISNVEVANSMEEECEAVNFLSSSSSEGTSTKRRTEKSTEAVAKVYYEISLPSLKSAMSEDGEDEIFAQMVAKTLKRKKNRKQKKEMKKIFFLCLMEDSDDE</sequence>
<accession>A0ABD1EVP3</accession>
<protein>
    <submittedName>
        <fullName evidence="1">Uncharacterized protein</fullName>
    </submittedName>
</protein>